<organism evidence="4 5">
    <name type="scientific">Bosea spartocytisi</name>
    <dbReference type="NCBI Taxonomy" id="2773451"/>
    <lineage>
        <taxon>Bacteria</taxon>
        <taxon>Pseudomonadati</taxon>
        <taxon>Pseudomonadota</taxon>
        <taxon>Alphaproteobacteria</taxon>
        <taxon>Hyphomicrobiales</taxon>
        <taxon>Boseaceae</taxon>
        <taxon>Bosea</taxon>
    </lineage>
</organism>
<proteinExistence type="inferred from homology"/>
<evidence type="ECO:0000256" key="2">
    <source>
        <dbReference type="ARBA" id="ARBA00022801"/>
    </source>
</evidence>
<keyword evidence="2 4" id="KW-0378">Hydrolase</keyword>
<dbReference type="PANTHER" id="PTHR48081">
    <property type="entry name" value="AB HYDROLASE SUPERFAMILY PROTEIN C4A8.06C"/>
    <property type="match status" value="1"/>
</dbReference>
<comment type="caution">
    <text evidence="4">The sequence shown here is derived from an EMBL/GenBank/DDBJ whole genome shotgun (WGS) entry which is preliminary data.</text>
</comment>
<sequence>MSAFVDPQMARILAGFAAAQGVDFKTLPIAEARASADAGSIAWNEGAPDLPARDIAVRIDGTSLRGRLYHPKPGTALPVIVYVHGGGWTFGSVDTHDGTMRTLAAASGCAVFGFDYRLAPEHPYPIPLEDTLGAIAFGLSGELGSDVDARRWALAGDSAGATLALAAMIHRRDAGLALPATAALFYGCYAPDFETGSHARFGEGYILTTANMRWYWRNYLGAAFDAPPALAAPLHADLRGLPPLYLTVGGLDPLVDDTIRLADRLAAAGVAFRHDHVPGVIHGCLRMSRKLAPAQAMIDAGAAYITERL</sequence>
<dbReference type="InterPro" id="IPR029058">
    <property type="entry name" value="AB_hydrolase_fold"/>
</dbReference>
<dbReference type="InterPro" id="IPR050300">
    <property type="entry name" value="GDXG_lipolytic_enzyme"/>
</dbReference>
<accession>A0A927HZC0</accession>
<protein>
    <submittedName>
        <fullName evidence="4">Alpha/beta hydrolase</fullName>
    </submittedName>
</protein>
<dbReference type="Pfam" id="PF07859">
    <property type="entry name" value="Abhydrolase_3"/>
    <property type="match status" value="1"/>
</dbReference>
<evidence type="ECO:0000313" key="4">
    <source>
        <dbReference type="EMBL" id="MBD3844168.1"/>
    </source>
</evidence>
<dbReference type="SUPFAM" id="SSF53474">
    <property type="entry name" value="alpha/beta-Hydrolases"/>
    <property type="match status" value="1"/>
</dbReference>
<dbReference type="InterPro" id="IPR013094">
    <property type="entry name" value="AB_hydrolase_3"/>
</dbReference>
<reference evidence="4" key="1">
    <citation type="submission" date="2020-09" db="EMBL/GenBank/DDBJ databases">
        <title>Bosea spartocytisi sp. nov. a root nodule endophyte of Spartocytisus supranubius in the high mountain ecosystem fo the Teide National Park (Canary Islands, Spain).</title>
        <authorList>
            <person name="Pulido-Suarez L."/>
            <person name="Peix A."/>
            <person name="Igual J.M."/>
            <person name="Socas-Perez N."/>
            <person name="Velazquez E."/>
            <person name="Flores-Felix J.D."/>
            <person name="Leon-Barrios M."/>
        </authorList>
    </citation>
    <scope>NUCLEOTIDE SEQUENCE</scope>
    <source>
        <strain evidence="4">SSUT16</strain>
    </source>
</reference>
<evidence type="ECO:0000259" key="3">
    <source>
        <dbReference type="Pfam" id="PF07859"/>
    </source>
</evidence>
<dbReference type="InterPro" id="IPR002168">
    <property type="entry name" value="Lipase_GDXG_HIS_AS"/>
</dbReference>
<dbReference type="Gene3D" id="3.40.50.1820">
    <property type="entry name" value="alpha/beta hydrolase"/>
    <property type="match status" value="1"/>
</dbReference>
<dbReference type="PROSITE" id="PS01173">
    <property type="entry name" value="LIPASE_GDXG_HIS"/>
    <property type="match status" value="1"/>
</dbReference>
<dbReference type="Proteomes" id="UP000619295">
    <property type="component" value="Unassembled WGS sequence"/>
</dbReference>
<dbReference type="PANTHER" id="PTHR48081:SF8">
    <property type="entry name" value="ALPHA_BETA HYDROLASE FOLD-3 DOMAIN-CONTAINING PROTEIN-RELATED"/>
    <property type="match status" value="1"/>
</dbReference>
<feature type="domain" description="Alpha/beta hydrolase fold-3" evidence="3">
    <location>
        <begin position="80"/>
        <end position="285"/>
    </location>
</feature>
<gene>
    <name evidence="4" type="ORF">IED13_00555</name>
</gene>
<name>A0A927HZC0_9HYPH</name>
<evidence type="ECO:0000313" key="5">
    <source>
        <dbReference type="Proteomes" id="UP000619295"/>
    </source>
</evidence>
<dbReference type="EMBL" id="JACXWY010000001">
    <property type="protein sequence ID" value="MBD3844168.1"/>
    <property type="molecule type" value="Genomic_DNA"/>
</dbReference>
<dbReference type="GO" id="GO:0016787">
    <property type="term" value="F:hydrolase activity"/>
    <property type="evidence" value="ECO:0007669"/>
    <property type="project" value="UniProtKB-KW"/>
</dbReference>
<dbReference type="RefSeq" id="WP_191123016.1">
    <property type="nucleotide sequence ID" value="NZ_JACXWY010000001.1"/>
</dbReference>
<comment type="similarity">
    <text evidence="1">Belongs to the 'GDXG' lipolytic enzyme family.</text>
</comment>
<evidence type="ECO:0000256" key="1">
    <source>
        <dbReference type="ARBA" id="ARBA00010515"/>
    </source>
</evidence>
<keyword evidence="5" id="KW-1185">Reference proteome</keyword>
<dbReference type="AlphaFoldDB" id="A0A927HZC0"/>